<dbReference type="Gene3D" id="3.40.50.1110">
    <property type="entry name" value="SGNH hydrolase"/>
    <property type="match status" value="1"/>
</dbReference>
<dbReference type="InterPro" id="IPR029016">
    <property type="entry name" value="GAF-like_dom_sf"/>
</dbReference>
<accession>A0A2V1HY09</accession>
<dbReference type="EMBL" id="QEOP01000001">
    <property type="protein sequence ID" value="PVZ95607.1"/>
    <property type="molecule type" value="Genomic_DNA"/>
</dbReference>
<dbReference type="PANTHER" id="PTHR43102">
    <property type="entry name" value="SLR1143 PROTEIN"/>
    <property type="match status" value="1"/>
</dbReference>
<dbReference type="Proteomes" id="UP000244893">
    <property type="component" value="Unassembled WGS sequence"/>
</dbReference>
<feature type="compositionally biased region" description="Low complexity" evidence="1">
    <location>
        <begin position="397"/>
        <end position="412"/>
    </location>
</feature>
<dbReference type="SUPFAM" id="SSF52266">
    <property type="entry name" value="SGNH hydrolase"/>
    <property type="match status" value="1"/>
</dbReference>
<evidence type="ECO:0000259" key="2">
    <source>
        <dbReference type="SMART" id="SM00065"/>
    </source>
</evidence>
<organism evidence="3 4">
    <name type="scientific">Amnibacterium flavum</name>
    <dbReference type="NCBI Taxonomy" id="2173173"/>
    <lineage>
        <taxon>Bacteria</taxon>
        <taxon>Bacillati</taxon>
        <taxon>Actinomycetota</taxon>
        <taxon>Actinomycetes</taxon>
        <taxon>Micrococcales</taxon>
        <taxon>Microbacteriaceae</taxon>
        <taxon>Amnibacterium</taxon>
    </lineage>
</organism>
<dbReference type="InterPro" id="IPR003018">
    <property type="entry name" value="GAF"/>
</dbReference>
<proteinExistence type="predicted"/>
<dbReference type="InterPro" id="IPR036514">
    <property type="entry name" value="SGNH_hydro_sf"/>
</dbReference>
<sequence length="419" mass="44887">MKLFYAYQLSKGSDVPRPRTPPSVAIGDESAARVLLVGNGPCHGWGVASHTLALAGGLAGELARRNSRGARVDYVGDEIMNIAAAVPWLGATDLSTYDSVAVVVGMNDAVRLTRLPRWERDLLALVEHLRSGTRPGVRIALAGIQPVRSVPAYDSPLGSIAETHARRLSGSARAIAERFDDVDFFELGAPVIDAARRYGSPLMYRRWAGSVIAALEGGPVSRVLEGDPEIDPALHSVAIDVDPNGWRGLLRAAELEEARRLTEIERITAEARERFGVRIASVSLADGDRIRYVGHGGREMPLTVPLELTHCATVIDASEPLVVPKTSRDDRFNANPLIDLTHMEFYAGIPLLSSSGETIGSFCLMHPLSKNPSATDVADLRSFAARAQAELQRLETEVGGSDDAAEDGSGSVPQRAAGH</sequence>
<dbReference type="SUPFAM" id="SSF55781">
    <property type="entry name" value="GAF domain-like"/>
    <property type="match status" value="1"/>
</dbReference>
<keyword evidence="4" id="KW-1185">Reference proteome</keyword>
<feature type="region of interest" description="Disordered" evidence="1">
    <location>
        <begin position="393"/>
        <end position="419"/>
    </location>
</feature>
<dbReference type="SMART" id="SM00065">
    <property type="entry name" value="GAF"/>
    <property type="match status" value="1"/>
</dbReference>
<gene>
    <name evidence="3" type="ORF">DDQ50_03695</name>
</gene>
<protein>
    <recommendedName>
        <fullName evidence="2">GAF domain-containing protein</fullName>
    </recommendedName>
</protein>
<name>A0A2V1HY09_9MICO</name>
<dbReference type="Gene3D" id="3.30.450.40">
    <property type="match status" value="1"/>
</dbReference>
<feature type="domain" description="GAF" evidence="2">
    <location>
        <begin position="259"/>
        <end position="401"/>
    </location>
</feature>
<dbReference type="Pfam" id="PF01590">
    <property type="entry name" value="GAF"/>
    <property type="match status" value="1"/>
</dbReference>
<evidence type="ECO:0000313" key="3">
    <source>
        <dbReference type="EMBL" id="PVZ95607.1"/>
    </source>
</evidence>
<dbReference type="AlphaFoldDB" id="A0A2V1HY09"/>
<dbReference type="PANTHER" id="PTHR43102:SF2">
    <property type="entry name" value="GAF DOMAIN-CONTAINING PROTEIN"/>
    <property type="match status" value="1"/>
</dbReference>
<evidence type="ECO:0000256" key="1">
    <source>
        <dbReference type="SAM" id="MobiDB-lite"/>
    </source>
</evidence>
<evidence type="ECO:0000313" key="4">
    <source>
        <dbReference type="Proteomes" id="UP000244893"/>
    </source>
</evidence>
<reference evidence="3 4" key="1">
    <citation type="submission" date="2018-05" db="EMBL/GenBank/DDBJ databases">
        <title>Amnibacterium sp. M8JJ-5, whole genome shotgun sequence.</title>
        <authorList>
            <person name="Tuo L."/>
        </authorList>
    </citation>
    <scope>NUCLEOTIDE SEQUENCE [LARGE SCALE GENOMIC DNA]</scope>
    <source>
        <strain evidence="3 4">M8JJ-5</strain>
    </source>
</reference>
<comment type="caution">
    <text evidence="3">The sequence shown here is derived from an EMBL/GenBank/DDBJ whole genome shotgun (WGS) entry which is preliminary data.</text>
</comment>